<feature type="domain" description="TonB C-terminal" evidence="5">
    <location>
        <begin position="60"/>
        <end position="153"/>
    </location>
</feature>
<accession>A0A235EJY3</accession>
<proteinExistence type="predicted"/>
<dbReference type="OrthoDB" id="1628901at2"/>
<dbReference type="PROSITE" id="PS51257">
    <property type="entry name" value="PROKAR_LIPOPROTEIN"/>
    <property type="match status" value="1"/>
</dbReference>
<reference evidence="6 7" key="1">
    <citation type="submission" date="2017-07" db="EMBL/GenBank/DDBJ databases">
        <title>Acidovorax KNDSW TSA 6 genome sequence and assembly.</title>
        <authorList>
            <person name="Mayilraj S."/>
        </authorList>
    </citation>
    <scope>NUCLEOTIDE SEQUENCE [LARGE SCALE GENOMIC DNA]</scope>
    <source>
        <strain evidence="6 7">KNDSW-TSA6</strain>
    </source>
</reference>
<dbReference type="AlphaFoldDB" id="A0A235EJY3"/>
<gene>
    <name evidence="6" type="ORF">CBY09_15450</name>
</gene>
<dbReference type="Proteomes" id="UP000215441">
    <property type="component" value="Unassembled WGS sequence"/>
</dbReference>
<keyword evidence="7" id="KW-1185">Reference proteome</keyword>
<dbReference type="SUPFAM" id="SSF74653">
    <property type="entry name" value="TolA/TonB C-terminal domain"/>
    <property type="match status" value="1"/>
</dbReference>
<dbReference type="NCBIfam" id="TIGR01352">
    <property type="entry name" value="tonB_Cterm"/>
    <property type="match status" value="1"/>
</dbReference>
<dbReference type="GO" id="GO:0016020">
    <property type="term" value="C:membrane"/>
    <property type="evidence" value="ECO:0007669"/>
    <property type="project" value="UniProtKB-SubCell"/>
</dbReference>
<evidence type="ECO:0000256" key="3">
    <source>
        <dbReference type="ARBA" id="ARBA00022989"/>
    </source>
</evidence>
<keyword evidence="3" id="KW-1133">Transmembrane helix</keyword>
<dbReference type="InterPro" id="IPR037682">
    <property type="entry name" value="TonB_C"/>
</dbReference>
<comment type="caution">
    <text evidence="6">The sequence shown here is derived from an EMBL/GenBank/DDBJ whole genome shotgun (WGS) entry which is preliminary data.</text>
</comment>
<dbReference type="Gene3D" id="3.30.1150.10">
    <property type="match status" value="1"/>
</dbReference>
<protein>
    <recommendedName>
        <fullName evidence="5">TonB C-terminal domain-containing protein</fullName>
    </recommendedName>
</protein>
<comment type="subcellular location">
    <subcellularLocation>
        <location evidence="1">Membrane</location>
        <topology evidence="1">Single-pass membrane protein</topology>
    </subcellularLocation>
</comment>
<dbReference type="EMBL" id="NOIG01000010">
    <property type="protein sequence ID" value="OYD49063.1"/>
    <property type="molecule type" value="Genomic_DNA"/>
</dbReference>
<organism evidence="6 7">
    <name type="scientific">Acidovorax kalamii</name>
    <dbReference type="NCBI Taxonomy" id="2004485"/>
    <lineage>
        <taxon>Bacteria</taxon>
        <taxon>Pseudomonadati</taxon>
        <taxon>Pseudomonadota</taxon>
        <taxon>Betaproteobacteria</taxon>
        <taxon>Burkholderiales</taxon>
        <taxon>Comamonadaceae</taxon>
        <taxon>Acidovorax</taxon>
    </lineage>
</organism>
<dbReference type="GO" id="GO:0055085">
    <property type="term" value="P:transmembrane transport"/>
    <property type="evidence" value="ECO:0007669"/>
    <property type="project" value="InterPro"/>
</dbReference>
<dbReference type="PROSITE" id="PS52015">
    <property type="entry name" value="TONB_CTD"/>
    <property type="match status" value="1"/>
</dbReference>
<evidence type="ECO:0000256" key="1">
    <source>
        <dbReference type="ARBA" id="ARBA00004167"/>
    </source>
</evidence>
<evidence type="ECO:0000313" key="7">
    <source>
        <dbReference type="Proteomes" id="UP000215441"/>
    </source>
</evidence>
<keyword evidence="4" id="KW-0472">Membrane</keyword>
<keyword evidence="2" id="KW-0812">Transmembrane</keyword>
<sequence length="153" mass="16676">MSRLSSLAPATLGLLILVGCSSTPSIPPRGADVTDSHVASFRQKEDEQLLQKQVSPPLDAPLSLLEAPLPRYPSFLLNDTSSKARGDVTVSFEIMPSGLVGTVRVLSGTGDDALHKPAIDAVRRWRFAPLLRNGEPARLVLQHTFRMEPERVR</sequence>
<dbReference type="RefSeq" id="WP_094290489.1">
    <property type="nucleotide sequence ID" value="NZ_NOIG01000010.1"/>
</dbReference>
<dbReference type="InterPro" id="IPR006260">
    <property type="entry name" value="TonB/TolA_C"/>
</dbReference>
<evidence type="ECO:0000259" key="5">
    <source>
        <dbReference type="PROSITE" id="PS52015"/>
    </source>
</evidence>
<evidence type="ECO:0000313" key="6">
    <source>
        <dbReference type="EMBL" id="OYD49063.1"/>
    </source>
</evidence>
<evidence type="ECO:0000256" key="2">
    <source>
        <dbReference type="ARBA" id="ARBA00022692"/>
    </source>
</evidence>
<evidence type="ECO:0000256" key="4">
    <source>
        <dbReference type="ARBA" id="ARBA00023136"/>
    </source>
</evidence>
<dbReference type="Pfam" id="PF03544">
    <property type="entry name" value="TonB_C"/>
    <property type="match status" value="1"/>
</dbReference>
<name>A0A235EJY3_9BURK</name>